<feature type="active site" description="Proton donor" evidence="10">
    <location>
        <position position="82"/>
    </location>
</feature>
<dbReference type="InterPro" id="IPR016193">
    <property type="entry name" value="Cytidine_deaminase-like"/>
</dbReference>
<dbReference type="NCBIfam" id="TIGR01354">
    <property type="entry name" value="cyt_deam_tetra"/>
    <property type="match status" value="1"/>
</dbReference>
<evidence type="ECO:0000256" key="9">
    <source>
        <dbReference type="ARBA" id="ARBA00049558"/>
    </source>
</evidence>
<gene>
    <name evidence="15" type="primary">CDD1</name>
    <name evidence="15" type="ORF">SeMB42_g07519</name>
</gene>
<feature type="binding site" evidence="12">
    <location>
        <position position="114"/>
    </location>
    <ligand>
        <name>Zn(2+)</name>
        <dbReference type="ChEBI" id="CHEBI:29105"/>
        <note>catalytic</note>
    </ligand>
</feature>
<comment type="catalytic activity">
    <reaction evidence="9 13">
        <text>cytidine + H2O + H(+) = uridine + NH4(+)</text>
        <dbReference type="Rhea" id="RHEA:16069"/>
        <dbReference type="ChEBI" id="CHEBI:15377"/>
        <dbReference type="ChEBI" id="CHEBI:15378"/>
        <dbReference type="ChEBI" id="CHEBI:16704"/>
        <dbReference type="ChEBI" id="CHEBI:17562"/>
        <dbReference type="ChEBI" id="CHEBI:28938"/>
        <dbReference type="EC" id="3.5.4.5"/>
    </reaction>
</comment>
<comment type="function">
    <text evidence="2 13">This enzyme scavenges exogenous and endogenous cytidine and 2'-deoxycytidine for UMP synthesis.</text>
</comment>
<evidence type="ECO:0000256" key="2">
    <source>
        <dbReference type="ARBA" id="ARBA00003949"/>
    </source>
</evidence>
<evidence type="ECO:0000256" key="13">
    <source>
        <dbReference type="RuleBase" id="RU364006"/>
    </source>
</evidence>
<dbReference type="Proteomes" id="UP000317494">
    <property type="component" value="Unassembled WGS sequence"/>
</dbReference>
<dbReference type="FunFam" id="3.40.140.10:FF:000008">
    <property type="entry name" value="Cytidine deaminase"/>
    <property type="match status" value="1"/>
</dbReference>
<comment type="similarity">
    <text evidence="3 13">Belongs to the cytidine and deoxycytidylate deaminase family.</text>
</comment>
<dbReference type="InterPro" id="IPR016192">
    <property type="entry name" value="APOBEC/CMP_deaminase_Zn-bd"/>
</dbReference>
<dbReference type="GO" id="GO:0072527">
    <property type="term" value="P:pyrimidine-containing compound metabolic process"/>
    <property type="evidence" value="ECO:0007669"/>
    <property type="project" value="UniProtKB-ARBA"/>
</dbReference>
<evidence type="ECO:0000313" key="16">
    <source>
        <dbReference type="Proteomes" id="UP000317494"/>
    </source>
</evidence>
<keyword evidence="6 13" id="KW-0378">Hydrolase</keyword>
<dbReference type="GO" id="GO:0008270">
    <property type="term" value="F:zinc ion binding"/>
    <property type="evidence" value="ECO:0007669"/>
    <property type="project" value="UniProtKB-UniRule"/>
</dbReference>
<dbReference type="GO" id="GO:0055086">
    <property type="term" value="P:nucleobase-containing small molecule metabolic process"/>
    <property type="evidence" value="ECO:0007669"/>
    <property type="project" value="UniProtKB-ARBA"/>
</dbReference>
<name>A0A507BWC1_9FUNG</name>
<dbReference type="CDD" id="cd01283">
    <property type="entry name" value="cytidine_deaminase"/>
    <property type="match status" value="1"/>
</dbReference>
<dbReference type="PANTHER" id="PTHR11644:SF2">
    <property type="entry name" value="CYTIDINE DEAMINASE"/>
    <property type="match status" value="1"/>
</dbReference>
<comment type="cofactor">
    <cofactor evidence="1 12 13">
        <name>Zn(2+)</name>
        <dbReference type="ChEBI" id="CHEBI:29105"/>
    </cofactor>
</comment>
<evidence type="ECO:0000313" key="15">
    <source>
        <dbReference type="EMBL" id="TPX33137.1"/>
    </source>
</evidence>
<evidence type="ECO:0000256" key="8">
    <source>
        <dbReference type="ARBA" id="ARBA00032005"/>
    </source>
</evidence>
<dbReference type="PROSITE" id="PS00903">
    <property type="entry name" value="CYT_DCMP_DEAMINASES_1"/>
    <property type="match status" value="1"/>
</dbReference>
<comment type="caution">
    <text evidence="15">The sequence shown here is derived from an EMBL/GenBank/DDBJ whole genome shotgun (WGS) entry which is preliminary data.</text>
</comment>
<feature type="binding site" evidence="12">
    <location>
        <position position="117"/>
    </location>
    <ligand>
        <name>Zn(2+)</name>
        <dbReference type="ChEBI" id="CHEBI:29105"/>
        <note>catalytic</note>
    </ligand>
</feature>
<dbReference type="VEuPathDB" id="FungiDB:SeMB42_g07519"/>
<feature type="binding site" evidence="12">
    <location>
        <position position="80"/>
    </location>
    <ligand>
        <name>Zn(2+)</name>
        <dbReference type="ChEBI" id="CHEBI:29105"/>
        <note>catalytic</note>
    </ligand>
</feature>
<evidence type="ECO:0000256" key="11">
    <source>
        <dbReference type="PIRSR" id="PIRSR606262-2"/>
    </source>
</evidence>
<evidence type="ECO:0000256" key="4">
    <source>
        <dbReference type="ARBA" id="ARBA00012783"/>
    </source>
</evidence>
<evidence type="ECO:0000256" key="3">
    <source>
        <dbReference type="ARBA" id="ARBA00006576"/>
    </source>
</evidence>
<evidence type="ECO:0000259" key="14">
    <source>
        <dbReference type="PROSITE" id="PS51747"/>
    </source>
</evidence>
<evidence type="ECO:0000256" key="7">
    <source>
        <dbReference type="ARBA" id="ARBA00022833"/>
    </source>
</evidence>
<dbReference type="AlphaFoldDB" id="A0A507BWC1"/>
<evidence type="ECO:0000256" key="12">
    <source>
        <dbReference type="PIRSR" id="PIRSR606262-3"/>
    </source>
</evidence>
<organism evidence="15 16">
    <name type="scientific">Synchytrium endobioticum</name>
    <dbReference type="NCBI Taxonomy" id="286115"/>
    <lineage>
        <taxon>Eukaryota</taxon>
        <taxon>Fungi</taxon>
        <taxon>Fungi incertae sedis</taxon>
        <taxon>Chytridiomycota</taxon>
        <taxon>Chytridiomycota incertae sedis</taxon>
        <taxon>Chytridiomycetes</taxon>
        <taxon>Synchytriales</taxon>
        <taxon>Synchytriaceae</taxon>
        <taxon>Synchytrium</taxon>
    </lineage>
</organism>
<dbReference type="EMBL" id="QEAN01000546">
    <property type="protein sequence ID" value="TPX33137.1"/>
    <property type="molecule type" value="Genomic_DNA"/>
</dbReference>
<dbReference type="InterPro" id="IPR002125">
    <property type="entry name" value="CMP_dCMP_dom"/>
</dbReference>
<dbReference type="STRING" id="286115.A0A507BWC1"/>
<feature type="domain" description="CMP/dCMP-type deaminase" evidence="14">
    <location>
        <begin position="28"/>
        <end position="155"/>
    </location>
</feature>
<dbReference type="Gene3D" id="3.40.140.10">
    <property type="entry name" value="Cytidine Deaminase, domain 2"/>
    <property type="match status" value="1"/>
</dbReference>
<dbReference type="PROSITE" id="PS51747">
    <property type="entry name" value="CYT_DCMP_DEAMINASES_2"/>
    <property type="match status" value="1"/>
</dbReference>
<dbReference type="InterPro" id="IPR006262">
    <property type="entry name" value="Cyt_deam_tetra"/>
</dbReference>
<evidence type="ECO:0000256" key="1">
    <source>
        <dbReference type="ARBA" id="ARBA00001947"/>
    </source>
</evidence>
<dbReference type="SUPFAM" id="SSF53927">
    <property type="entry name" value="Cytidine deaminase-like"/>
    <property type="match status" value="1"/>
</dbReference>
<evidence type="ECO:0000256" key="6">
    <source>
        <dbReference type="ARBA" id="ARBA00022801"/>
    </source>
</evidence>
<keyword evidence="16" id="KW-1185">Reference proteome</keyword>
<dbReference type="PANTHER" id="PTHR11644">
    <property type="entry name" value="CYTIDINE DEAMINASE"/>
    <property type="match status" value="1"/>
</dbReference>
<accession>A0A507BWC1</accession>
<keyword evidence="7 12" id="KW-0862">Zinc</keyword>
<feature type="binding site" evidence="11">
    <location>
        <begin position="69"/>
        <end position="75"/>
    </location>
    <ligand>
        <name>substrate</name>
    </ligand>
</feature>
<dbReference type="EC" id="3.5.4.5" evidence="4 13"/>
<reference evidence="15 16" key="1">
    <citation type="journal article" date="2019" name="Sci. Rep.">
        <title>Comparative genomics of chytrid fungi reveal insights into the obligate biotrophic and pathogenic lifestyle of Synchytrium endobioticum.</title>
        <authorList>
            <person name="van de Vossenberg B.T.L.H."/>
            <person name="Warris S."/>
            <person name="Nguyen H.D.T."/>
            <person name="van Gent-Pelzer M.P.E."/>
            <person name="Joly D.L."/>
            <person name="van de Geest H.C."/>
            <person name="Bonants P.J.M."/>
            <person name="Smith D.S."/>
            <person name="Levesque C.A."/>
            <person name="van der Lee T.A.J."/>
        </authorList>
    </citation>
    <scope>NUCLEOTIDE SEQUENCE [LARGE SCALE GENOMIC DNA]</scope>
    <source>
        <strain evidence="15 16">MB42</strain>
    </source>
</reference>
<dbReference type="InterPro" id="IPR050202">
    <property type="entry name" value="Cyt/Deoxycyt_deaminase"/>
</dbReference>
<dbReference type="NCBIfam" id="NF004064">
    <property type="entry name" value="PRK05578.1"/>
    <property type="match status" value="1"/>
</dbReference>
<protein>
    <recommendedName>
        <fullName evidence="4 13">Cytidine deaminase</fullName>
        <ecNumber evidence="4 13">3.5.4.5</ecNumber>
    </recommendedName>
    <alternativeName>
        <fullName evidence="8 13">Cytidine aminohydrolase</fullName>
    </alternativeName>
</protein>
<evidence type="ECO:0000256" key="5">
    <source>
        <dbReference type="ARBA" id="ARBA00022723"/>
    </source>
</evidence>
<dbReference type="Pfam" id="PF00383">
    <property type="entry name" value="dCMP_cyt_deam_1"/>
    <property type="match status" value="1"/>
</dbReference>
<dbReference type="GO" id="GO:0005829">
    <property type="term" value="C:cytosol"/>
    <property type="evidence" value="ECO:0007669"/>
    <property type="project" value="TreeGrafter"/>
</dbReference>
<dbReference type="GO" id="GO:0004126">
    <property type="term" value="F:cytidine deaminase activity"/>
    <property type="evidence" value="ECO:0007669"/>
    <property type="project" value="UniProtKB-UniRule"/>
</dbReference>
<evidence type="ECO:0000256" key="10">
    <source>
        <dbReference type="PIRSR" id="PIRSR606262-1"/>
    </source>
</evidence>
<keyword evidence="5 12" id="KW-0479">Metal-binding</keyword>
<proteinExistence type="inferred from homology"/>
<sequence>MALVHAHVQVLDADTMDQIITAGTLDTHTTSRLNELAQNAKVHSYSPYSNFRVGAALLCRSGKIYSGCNIENASYGAAICAERTAIVKAVSDGSRDIIAISIASDMPDTIITPCGICRQFIREFGTDITIICTTANGASTTFALQDLLPQSFGPDELNGSRTGLYYLNKQT</sequence>
<dbReference type="GO" id="GO:0042802">
    <property type="term" value="F:identical protein binding"/>
    <property type="evidence" value="ECO:0007669"/>
    <property type="project" value="UniProtKB-ARBA"/>
</dbReference>
<comment type="catalytic activity">
    <reaction evidence="13">
        <text>2'-deoxycytidine + H2O + H(+) = 2'-deoxyuridine + NH4(+)</text>
        <dbReference type="Rhea" id="RHEA:13433"/>
        <dbReference type="ChEBI" id="CHEBI:15377"/>
        <dbReference type="ChEBI" id="CHEBI:15378"/>
        <dbReference type="ChEBI" id="CHEBI:15698"/>
        <dbReference type="ChEBI" id="CHEBI:16450"/>
        <dbReference type="ChEBI" id="CHEBI:28938"/>
        <dbReference type="EC" id="3.5.4.5"/>
    </reaction>
</comment>